<protein>
    <recommendedName>
        <fullName evidence="4">DUF1190 domain-containing protein</fullName>
    </recommendedName>
</protein>
<feature type="compositionally biased region" description="Low complexity" evidence="1">
    <location>
        <begin position="273"/>
        <end position="298"/>
    </location>
</feature>
<feature type="region of interest" description="Disordered" evidence="1">
    <location>
        <begin position="267"/>
        <end position="305"/>
    </location>
</feature>
<evidence type="ECO:0000313" key="3">
    <source>
        <dbReference type="Proteomes" id="UP000693715"/>
    </source>
</evidence>
<organism evidence="2 3">
    <name type="scientific">Photorhabdus akhurstii</name>
    <dbReference type="NCBI Taxonomy" id="171438"/>
    <lineage>
        <taxon>Bacteria</taxon>
        <taxon>Pseudomonadati</taxon>
        <taxon>Pseudomonadota</taxon>
        <taxon>Gammaproteobacteria</taxon>
        <taxon>Enterobacterales</taxon>
        <taxon>Morganellaceae</taxon>
        <taxon>Photorhabdus</taxon>
    </lineage>
</organism>
<evidence type="ECO:0000313" key="2">
    <source>
        <dbReference type="EMBL" id="QXF32218.1"/>
    </source>
</evidence>
<accession>A0ABX8LPY6</accession>
<keyword evidence="3" id="KW-1185">Reference proteome</keyword>
<evidence type="ECO:0008006" key="4">
    <source>
        <dbReference type="Google" id="ProtNLM"/>
    </source>
</evidence>
<dbReference type="EMBL" id="CP020335">
    <property type="protein sequence ID" value="QXF32218.1"/>
    <property type="molecule type" value="Genomic_DNA"/>
</dbReference>
<gene>
    <name evidence="2" type="ORF">B0X70_02785</name>
</gene>
<dbReference type="Proteomes" id="UP000693715">
    <property type="component" value="Chromosome"/>
</dbReference>
<reference evidence="2 3" key="1">
    <citation type="submission" date="2017-03" db="EMBL/GenBank/DDBJ databases">
        <title>Genome comparison of Photorhabdus luminescens strain 0813-124 phase variants.</title>
        <authorList>
            <person name="Chien C.-C."/>
            <person name="Chen W.-J."/>
            <person name="Shih M.-C."/>
            <person name="Hsieh F.-C."/>
        </authorList>
    </citation>
    <scope>NUCLEOTIDE SEQUENCE [LARGE SCALE GENOMIC DNA]</scope>
    <source>
        <strain evidence="2 3">0813-124 phase II</strain>
    </source>
</reference>
<sequence length="305" mass="34308">MTNGNKKRRMRSTVINIESKRKYWRGFSFTSLVLSMGSLVGCGQSADELSINVYKDLASCQNNPKNTIAAQCETTYQAALREAERTSQKFRKKAMCELEYGECEAMPGAVGYRPKMAAFMMAEVKPEQFSRYDMAAEKYRNVFYQPLFTSTSGYSDLYGKLFFADGKVIGAYSDIGNIQYEMNRRYLQPLETVRLPIEKEASQTTANTHGALYANSGNVVTGINPVLNPRSTAYIASGIVDEIGDYSERKHRERMYRERLIREKEQRFKSSDSRYSGGYDSKPIVTTKSSGGFGSTSSAKYSWGG</sequence>
<name>A0ABX8LPY6_9GAMM</name>
<dbReference type="RefSeq" id="WP_217470834.1">
    <property type="nucleotide sequence ID" value="NZ_CP020335.1"/>
</dbReference>
<dbReference type="Pfam" id="PF06693">
    <property type="entry name" value="DUF1190"/>
    <property type="match status" value="1"/>
</dbReference>
<dbReference type="InterPro" id="IPR009576">
    <property type="entry name" value="Biofilm_formation_YgiB"/>
</dbReference>
<proteinExistence type="predicted"/>
<evidence type="ECO:0000256" key="1">
    <source>
        <dbReference type="SAM" id="MobiDB-lite"/>
    </source>
</evidence>